<accession>A0A0F3RNX8</accession>
<comment type="caution">
    <text evidence="1">The sequence shown here is derived from an EMBL/GenBank/DDBJ whole genome shotgun (WGS) entry which is preliminary data.</text>
</comment>
<dbReference type="PATRIC" id="fig|1441384.3.peg.136"/>
<organism evidence="1 2">
    <name type="scientific">Orientia tsutsugamushi str. UT144</name>
    <dbReference type="NCBI Taxonomy" id="1441384"/>
    <lineage>
        <taxon>Bacteria</taxon>
        <taxon>Pseudomonadati</taxon>
        <taxon>Pseudomonadota</taxon>
        <taxon>Alphaproteobacteria</taxon>
        <taxon>Rickettsiales</taxon>
        <taxon>Rickettsiaceae</taxon>
        <taxon>Rickettsieae</taxon>
        <taxon>Orientia</taxon>
    </lineage>
</organism>
<evidence type="ECO:0000313" key="2">
    <source>
        <dbReference type="Proteomes" id="UP000033580"/>
    </source>
</evidence>
<proteinExistence type="predicted"/>
<reference evidence="1 2" key="1">
    <citation type="submission" date="2015-01" db="EMBL/GenBank/DDBJ databases">
        <title>Genome Sequencing of Rickettsiales.</title>
        <authorList>
            <person name="Daugherty S.C."/>
            <person name="Su Q."/>
            <person name="Abolude K."/>
            <person name="Beier-Sexton M."/>
            <person name="Carlyon J.A."/>
            <person name="Carter R."/>
            <person name="Day N.P."/>
            <person name="Dumler S.J."/>
            <person name="Dyachenko V."/>
            <person name="Godinez A."/>
            <person name="Kurtti T.J."/>
            <person name="Lichay M."/>
            <person name="Mullins K.E."/>
            <person name="Ott S."/>
            <person name="Pappas-Brown V."/>
            <person name="Paris D.H."/>
            <person name="Patel P."/>
            <person name="Richards A.L."/>
            <person name="Sadzewicz L."/>
            <person name="Sears K."/>
            <person name="Seidman D."/>
            <person name="Sengamalay N."/>
            <person name="Stenos J."/>
            <person name="Tallon L.J."/>
            <person name="Vincent G."/>
            <person name="Fraser C.M."/>
            <person name="Munderloh U."/>
            <person name="Dunning-Hotopp J.C."/>
        </authorList>
    </citation>
    <scope>NUCLEOTIDE SEQUENCE [LARGE SCALE GENOMIC DNA]</scope>
    <source>
        <strain evidence="1 2">UT144</strain>
    </source>
</reference>
<evidence type="ECO:0000313" key="1">
    <source>
        <dbReference type="EMBL" id="KJW07646.1"/>
    </source>
</evidence>
<name>A0A0F3RNX8_ORITS</name>
<sequence length="58" mass="6521">MFEGNREIAEVEFLGAILDADIASKKESIVDVLCKDKNCAQYIIEMQVDPTQGFEKRA</sequence>
<gene>
    <name evidence="1" type="ORF">OTUT144_0290</name>
</gene>
<protein>
    <submittedName>
        <fullName evidence="1">PD-(D/E)XK nuclease transposase family protein</fullName>
    </submittedName>
</protein>
<dbReference type="Proteomes" id="UP000033580">
    <property type="component" value="Unassembled WGS sequence"/>
</dbReference>
<dbReference type="Pfam" id="PF12784">
    <property type="entry name" value="PDDEXK_2"/>
    <property type="match status" value="1"/>
</dbReference>
<dbReference type="AlphaFoldDB" id="A0A0F3RNX8"/>
<dbReference type="EMBL" id="LAOR01000011">
    <property type="protein sequence ID" value="KJW07646.1"/>
    <property type="molecule type" value="Genomic_DNA"/>
</dbReference>